<sequence>MPALLIKSAAIFSAPITFNTALPVAKGEYLARQQLIVNQSGKDQSPLARNRKSKTAVSVLGYGLNSKLALFGILPVHNNSLSFNNANNTRTEQKASGLGDTTLFARYIVLQQNQRGQNFRLAPFAGIKAPTGEHNKRDTSGVLPASVQLGTGSWDPLFGIISTYQTLDYQLDAQLGYQLNTQANNVEAGDIARLDGSLQYRVWPGTLSGPVPGFLYAVMEANLIHQQRDRLNAISNKNSGGSRLFITPGIQYVTRRWIIETALQIPVMQNLNGTGLENDYVARISGRFNF</sequence>
<reference evidence="1" key="1">
    <citation type="submission" date="2018-06" db="EMBL/GenBank/DDBJ databases">
        <authorList>
            <person name="Zhirakovskaya E."/>
        </authorList>
    </citation>
    <scope>NUCLEOTIDE SEQUENCE</scope>
</reference>
<dbReference type="EMBL" id="UOFJ01000019">
    <property type="protein sequence ID" value="VAW60950.1"/>
    <property type="molecule type" value="Genomic_DNA"/>
</dbReference>
<dbReference type="AlphaFoldDB" id="A0A3B0X8Q3"/>
<dbReference type="InterPro" id="IPR025737">
    <property type="entry name" value="FApF"/>
</dbReference>
<protein>
    <recommendedName>
        <fullName evidence="2">Transporter</fullName>
    </recommendedName>
</protein>
<evidence type="ECO:0008006" key="2">
    <source>
        <dbReference type="Google" id="ProtNLM"/>
    </source>
</evidence>
<gene>
    <name evidence="1" type="ORF">MNBD_GAMMA10-251</name>
</gene>
<proteinExistence type="predicted"/>
<accession>A0A3B0X8Q3</accession>
<evidence type="ECO:0000313" key="1">
    <source>
        <dbReference type="EMBL" id="VAW60950.1"/>
    </source>
</evidence>
<name>A0A3B0X8Q3_9ZZZZ</name>
<organism evidence="1">
    <name type="scientific">hydrothermal vent metagenome</name>
    <dbReference type="NCBI Taxonomy" id="652676"/>
    <lineage>
        <taxon>unclassified sequences</taxon>
        <taxon>metagenomes</taxon>
        <taxon>ecological metagenomes</taxon>
    </lineage>
</organism>
<dbReference type="Pfam" id="PF13557">
    <property type="entry name" value="Phenol_MetA_deg"/>
    <property type="match status" value="1"/>
</dbReference>